<keyword evidence="14" id="KW-1185">Reference proteome</keyword>
<keyword evidence="6" id="KW-0378">Hydrolase</keyword>
<feature type="transmembrane region" description="Helical" evidence="11">
    <location>
        <begin position="157"/>
        <end position="190"/>
    </location>
</feature>
<evidence type="ECO:0000256" key="5">
    <source>
        <dbReference type="ARBA" id="ARBA00022723"/>
    </source>
</evidence>
<feature type="domain" description="Peptidase M48" evidence="12">
    <location>
        <begin position="52"/>
        <end position="295"/>
    </location>
</feature>
<keyword evidence="4 11" id="KW-0812">Transmembrane</keyword>
<evidence type="ECO:0000256" key="9">
    <source>
        <dbReference type="ARBA" id="ARBA00023049"/>
    </source>
</evidence>
<keyword evidence="10 11" id="KW-0472">Membrane</keyword>
<evidence type="ECO:0000256" key="8">
    <source>
        <dbReference type="ARBA" id="ARBA00022989"/>
    </source>
</evidence>
<dbReference type="GO" id="GO:0004222">
    <property type="term" value="F:metalloendopeptidase activity"/>
    <property type="evidence" value="ECO:0007669"/>
    <property type="project" value="InterPro"/>
</dbReference>
<evidence type="ECO:0000313" key="14">
    <source>
        <dbReference type="Proteomes" id="UP001153719"/>
    </source>
</evidence>
<dbReference type="EMBL" id="LR882967">
    <property type="protein sequence ID" value="CAD5926292.1"/>
    <property type="molecule type" value="Genomic_DNA"/>
</dbReference>
<dbReference type="GO" id="GO:0006508">
    <property type="term" value="P:proteolysis"/>
    <property type="evidence" value="ECO:0007669"/>
    <property type="project" value="UniProtKB-KW"/>
</dbReference>
<dbReference type="AlphaFoldDB" id="A0A9W4G2L6"/>
<keyword evidence="9" id="KW-0482">Metalloprotease</keyword>
<evidence type="ECO:0000256" key="6">
    <source>
        <dbReference type="ARBA" id="ARBA00022801"/>
    </source>
</evidence>
<evidence type="ECO:0000256" key="4">
    <source>
        <dbReference type="ARBA" id="ARBA00022692"/>
    </source>
</evidence>
<keyword evidence="3" id="KW-0645">Protease</keyword>
<evidence type="ECO:0000313" key="13">
    <source>
        <dbReference type="EMBL" id="CAD5926292.1"/>
    </source>
</evidence>
<keyword evidence="8 11" id="KW-1133">Transmembrane helix</keyword>
<evidence type="ECO:0000256" key="3">
    <source>
        <dbReference type="ARBA" id="ARBA00022670"/>
    </source>
</evidence>
<keyword evidence="7" id="KW-0862">Zinc</keyword>
<dbReference type="Pfam" id="PF01435">
    <property type="entry name" value="Peptidase_M48"/>
    <property type="match status" value="1"/>
</dbReference>
<dbReference type="Gene3D" id="3.30.2010.10">
    <property type="entry name" value="Metalloproteases ('zincins'), catalytic domain"/>
    <property type="match status" value="1"/>
</dbReference>
<dbReference type="Proteomes" id="UP001153719">
    <property type="component" value="Chromosome"/>
</dbReference>
<protein>
    <recommendedName>
        <fullName evidence="12">Peptidase M48 domain-containing protein</fullName>
    </recommendedName>
</protein>
<organism evidence="13 14">
    <name type="scientific">Planktothrix pseudagardhii</name>
    <dbReference type="NCBI Taxonomy" id="132604"/>
    <lineage>
        <taxon>Bacteria</taxon>
        <taxon>Bacillati</taxon>
        <taxon>Cyanobacteriota</taxon>
        <taxon>Cyanophyceae</taxon>
        <taxon>Oscillatoriophycideae</taxon>
        <taxon>Oscillatoriales</taxon>
        <taxon>Microcoleaceae</taxon>
        <taxon>Planktothrix</taxon>
    </lineage>
</organism>
<evidence type="ECO:0000256" key="2">
    <source>
        <dbReference type="ARBA" id="ARBA00022475"/>
    </source>
</evidence>
<accession>A0A9W4G2L6</accession>
<reference evidence="13" key="1">
    <citation type="submission" date="2020-09" db="EMBL/GenBank/DDBJ databases">
        <authorList>
            <person name="Blom J."/>
        </authorList>
    </citation>
    <scope>NUCLEOTIDE SEQUENCE</scope>
    <source>
        <strain evidence="13">No.713</strain>
    </source>
</reference>
<dbReference type="KEGG" id="ppsu:NO713_00993"/>
<evidence type="ECO:0000256" key="11">
    <source>
        <dbReference type="SAM" id="Phobius"/>
    </source>
</evidence>
<keyword evidence="5" id="KW-0479">Metal-binding</keyword>
<sequence>MFSTLLKKDSHRYFYLVGSFLTSITMFINLLRCLKDAVRIPKQDNIADNIKILSLVEQVADDVGISRFEAVYLNSELDISTFYIGRGRYLNLSVIALTYLTEDELKAVIAHECGHHHHNAMLINRSYYRSFLFFESFVKALTETISTIQRRAKEISFFMFFYCYSPIALYGILPSLYIYDLFLFFMGILIRNSEYEYYCDLVAAKYSGGNILASALQKVFDLHIAYNTISKRSINKEYKIIPNLNLNNIEKLYLENMNREFLNVRYLNPKERTEAAGRKTDTHPPLLSRIKKAQSISFKIDLSEPLFSESEAILWLKKLPGASFIEHFKQEIKQKIENESRLDSINKAQNSTGQVVIVLKRKKESIAICNKYNFFDNNDKIGNIGFNSTKSFFVDPGVHTFYMKALHKKSNELELILSGNEKIELECGSDSTAELYIRLIR</sequence>
<proteinExistence type="predicted"/>
<evidence type="ECO:0000256" key="1">
    <source>
        <dbReference type="ARBA" id="ARBA00001947"/>
    </source>
</evidence>
<gene>
    <name evidence="13" type="ORF">NO713_00993</name>
</gene>
<dbReference type="InterPro" id="IPR050083">
    <property type="entry name" value="HtpX_protease"/>
</dbReference>
<evidence type="ECO:0000259" key="12">
    <source>
        <dbReference type="Pfam" id="PF01435"/>
    </source>
</evidence>
<feature type="transmembrane region" description="Helical" evidence="11">
    <location>
        <begin position="12"/>
        <end position="31"/>
    </location>
</feature>
<dbReference type="GO" id="GO:0046872">
    <property type="term" value="F:metal ion binding"/>
    <property type="evidence" value="ECO:0007669"/>
    <property type="project" value="UniProtKB-KW"/>
</dbReference>
<evidence type="ECO:0000256" key="10">
    <source>
        <dbReference type="ARBA" id="ARBA00023136"/>
    </source>
</evidence>
<dbReference type="PANTHER" id="PTHR43221">
    <property type="entry name" value="PROTEASE HTPX"/>
    <property type="match status" value="1"/>
</dbReference>
<dbReference type="RefSeq" id="WP_254173127.1">
    <property type="nucleotide sequence ID" value="NZ_LR882967.1"/>
</dbReference>
<keyword evidence="2" id="KW-1003">Cell membrane</keyword>
<name>A0A9W4G2L6_9CYAN</name>
<dbReference type="InterPro" id="IPR001915">
    <property type="entry name" value="Peptidase_M48"/>
</dbReference>
<comment type="cofactor">
    <cofactor evidence="1">
        <name>Zn(2+)</name>
        <dbReference type="ChEBI" id="CHEBI:29105"/>
    </cofactor>
</comment>
<evidence type="ECO:0000256" key="7">
    <source>
        <dbReference type="ARBA" id="ARBA00022833"/>
    </source>
</evidence>
<dbReference type="PANTHER" id="PTHR43221:SF2">
    <property type="entry name" value="PROTEASE HTPX HOMOLOG"/>
    <property type="match status" value="1"/>
</dbReference>